<evidence type="ECO:0000313" key="2">
    <source>
        <dbReference type="EMBL" id="QED27542.1"/>
    </source>
</evidence>
<dbReference type="PANTHER" id="PTHR14097:SF7">
    <property type="entry name" value="OXIDOREDUCTASE HTATIP2"/>
    <property type="match status" value="1"/>
</dbReference>
<dbReference type="OrthoDB" id="5510591at2"/>
<dbReference type="InterPro" id="IPR036291">
    <property type="entry name" value="NAD(P)-bd_dom_sf"/>
</dbReference>
<evidence type="ECO:0000259" key="1">
    <source>
        <dbReference type="Pfam" id="PF13460"/>
    </source>
</evidence>
<accession>A0A5B8XNS8</accession>
<feature type="domain" description="NAD(P)-binding" evidence="1">
    <location>
        <begin position="7"/>
        <end position="166"/>
    </location>
</feature>
<dbReference type="InterPro" id="IPR016040">
    <property type="entry name" value="NAD(P)-bd_dom"/>
</dbReference>
<dbReference type="AlphaFoldDB" id="A0A5B8XNS8"/>
<dbReference type="Pfam" id="PF13460">
    <property type="entry name" value="NAD_binding_10"/>
    <property type="match status" value="1"/>
</dbReference>
<name>A0A5B8XNS8_9DELT</name>
<proteinExistence type="predicted"/>
<organism evidence="2 3">
    <name type="scientific">Microvenator marinus</name>
    <dbReference type="NCBI Taxonomy" id="2600177"/>
    <lineage>
        <taxon>Bacteria</taxon>
        <taxon>Deltaproteobacteria</taxon>
        <taxon>Bradymonadales</taxon>
        <taxon>Microvenatoraceae</taxon>
        <taxon>Microvenator</taxon>
    </lineage>
</organism>
<reference evidence="2 3" key="1">
    <citation type="submission" date="2019-08" db="EMBL/GenBank/DDBJ databases">
        <authorList>
            <person name="Liang Q."/>
        </authorList>
    </citation>
    <scope>NUCLEOTIDE SEQUENCE [LARGE SCALE GENOMIC DNA]</scope>
    <source>
        <strain evidence="2 3">V1718</strain>
    </source>
</reference>
<dbReference type="Gene3D" id="3.40.50.720">
    <property type="entry name" value="NAD(P)-binding Rossmann-like Domain"/>
    <property type="match status" value="1"/>
</dbReference>
<sequence length="235" mass="25347">MKAFVAGATGYTGQEVVKALVAAGVEVVAHIRPDSTKLAEWTEKFRSWGAKADSTPWVEDEIQKAISVHKPDLVFGLIGTTRARKKTSTDPENETYMSVDYGLTAMLLRAAEAQNPAPGFVYLSSYGVGPGSPSAYIQARHKLEEELRASALDFLIIRPAVITGDRDESRLGEEIAGVLGDVMLKGLKAVGARKIHDKYASLDAQTLGRGMVACALESELGRRDVDAAEIREKGQ</sequence>
<keyword evidence="3" id="KW-1185">Reference proteome</keyword>
<dbReference type="RefSeq" id="WP_146959227.1">
    <property type="nucleotide sequence ID" value="NZ_CP042467.1"/>
</dbReference>
<protein>
    <submittedName>
        <fullName evidence="2">NAD-dependent epimerase/dehydratase family protein</fullName>
    </submittedName>
</protein>
<dbReference type="PANTHER" id="PTHR14097">
    <property type="entry name" value="OXIDOREDUCTASE HTATIP2"/>
    <property type="match status" value="1"/>
</dbReference>
<evidence type="ECO:0000313" key="3">
    <source>
        <dbReference type="Proteomes" id="UP000321595"/>
    </source>
</evidence>
<dbReference type="EMBL" id="CP042467">
    <property type="protein sequence ID" value="QED27542.1"/>
    <property type="molecule type" value="Genomic_DNA"/>
</dbReference>
<gene>
    <name evidence="2" type="ORF">FRD01_09870</name>
</gene>
<dbReference type="KEGG" id="bbae:FRD01_09870"/>
<dbReference type="Proteomes" id="UP000321595">
    <property type="component" value="Chromosome"/>
</dbReference>
<dbReference type="SUPFAM" id="SSF51735">
    <property type="entry name" value="NAD(P)-binding Rossmann-fold domains"/>
    <property type="match status" value="1"/>
</dbReference>